<feature type="chain" id="PRO_5027062822" description="NlpC/P60 domain-containing protein" evidence="6">
    <location>
        <begin position="29"/>
        <end position="861"/>
    </location>
</feature>
<keyword evidence="4" id="KW-0788">Thiol protease</keyword>
<dbReference type="InterPro" id="IPR006637">
    <property type="entry name" value="ChW"/>
</dbReference>
<evidence type="ECO:0000259" key="7">
    <source>
        <dbReference type="PROSITE" id="PS51935"/>
    </source>
</evidence>
<evidence type="ECO:0000256" key="5">
    <source>
        <dbReference type="SAM" id="MobiDB-lite"/>
    </source>
</evidence>
<evidence type="ECO:0000256" key="3">
    <source>
        <dbReference type="ARBA" id="ARBA00022801"/>
    </source>
</evidence>
<feature type="region of interest" description="Disordered" evidence="5">
    <location>
        <begin position="28"/>
        <end position="112"/>
    </location>
</feature>
<dbReference type="AlphaFoldDB" id="A0A6N7RK15"/>
<reference evidence="9" key="1">
    <citation type="submission" date="2019-08" db="EMBL/GenBank/DDBJ databases">
        <title>Arthrobacter sp. nov., isolated from plateau pika and Tibetan wild ass.</title>
        <authorList>
            <person name="Ge Y."/>
        </authorList>
    </citation>
    <scope>NUCLEOTIDE SEQUENCE [LARGE SCALE GENOMIC DNA]</scope>
    <source>
        <strain evidence="9">HF-4214</strain>
    </source>
</reference>
<organism evidence="8 9">
    <name type="scientific">Eggerthella guodeyinii</name>
    <dbReference type="NCBI Taxonomy" id="2690837"/>
    <lineage>
        <taxon>Bacteria</taxon>
        <taxon>Bacillati</taxon>
        <taxon>Actinomycetota</taxon>
        <taxon>Coriobacteriia</taxon>
        <taxon>Eggerthellales</taxon>
        <taxon>Eggerthellaceae</taxon>
        <taxon>Eggerthella</taxon>
    </lineage>
</organism>
<feature type="signal peptide" evidence="6">
    <location>
        <begin position="1"/>
        <end position="28"/>
    </location>
</feature>
<comment type="caution">
    <text evidence="8">The sequence shown here is derived from an EMBL/GenBank/DDBJ whole genome shotgun (WGS) entry which is preliminary data.</text>
</comment>
<dbReference type="GO" id="GO:0008234">
    <property type="term" value="F:cysteine-type peptidase activity"/>
    <property type="evidence" value="ECO:0007669"/>
    <property type="project" value="UniProtKB-KW"/>
</dbReference>
<name>A0A6N7RK15_9ACTN</name>
<accession>A0A6N7RK15</accession>
<dbReference type="GO" id="GO:0006508">
    <property type="term" value="P:proteolysis"/>
    <property type="evidence" value="ECO:0007669"/>
    <property type="project" value="UniProtKB-KW"/>
</dbReference>
<evidence type="ECO:0000313" key="8">
    <source>
        <dbReference type="EMBL" id="MRX81599.1"/>
    </source>
</evidence>
<feature type="domain" description="NlpC/P60" evidence="7">
    <location>
        <begin position="730"/>
        <end position="860"/>
    </location>
</feature>
<keyword evidence="2" id="KW-0645">Protease</keyword>
<dbReference type="PROSITE" id="PS51935">
    <property type="entry name" value="NLPC_P60"/>
    <property type="match status" value="1"/>
</dbReference>
<sequence length="861" mass="91302">MKMRRVKSINLLVAATLLFGGVPATAFADPAQPTGSATATEASDPVEKPEVPESPEIPNAAPSDDLEDPAGEAPETEVVPQPEANAPAEKREEVLTDETPTESAPLVKERPSISYRAHVSNVGWQKNVADGQQAGTTGHSLAVEALEIELEGIEGSVSYRTHVSNIGWQSAVVDGATAGTTGRSLSVEALEIELSGEVAQDYDVYYRVHSANVGWLGWAKNGEPAGTAGQSLAVEAVCVQLMPKDQQPEGYGAPAFREKLISYQAHVSNVGWQKSVADGDTAGTTGRSLGIEALKVSVASSVYAGGVSCQSYVRHNGWQSAAASGQVSGTTGQDLPVQAIRLKLDGVIAEQFDIYYRVHVSYTGWMGWVSNGASAGTVGRDLSIEAVQIELVAKGGAAPGGTASGFDAPLISAQGHVQNVGWQNPQAGNCTIGTTGKALALESFSLNVNDEARTGSVVYQAHSTNIGWQSEVADGALAGTTGRSLAVQAVRMKLTGELEQAYDLYYRVHSATFGWLDWACNGATAGTVSCNLSAEAVQIMLVEKGANAPGATDVPYRDLSCAYKANVQGLGWQGAVGMRGTAGTTGKGAPLEQISASLGDMTTPGGLEYRVHSSYIGWQDYVADGAESGYPSQPVEAMSMRLTGDAARFFDVYYRVHVSTIGWMGWASNGGEAGTTTLGLPVEAYQVIMVPKGTAAPGPTSDAYRNKKGAVKRSDGSYDWYNSYGVKDRGTAISRLMSTANSCLGIPYVWDGMWPQDGGMDCSSFTWYVYNQLGIVLGEDTYHQMSDGYRVGSLSQAKPGDLILMYYNQAPKYNPLLPEHVVLYAGNGMIYEEPNFGGKCQYVPLWTKYAGKIEIRRIIHD</sequence>
<dbReference type="Pfam" id="PF07538">
    <property type="entry name" value="ChW"/>
    <property type="match status" value="11"/>
</dbReference>
<dbReference type="InterPro" id="IPR051794">
    <property type="entry name" value="PG_Endopeptidase_C40"/>
</dbReference>
<evidence type="ECO:0000256" key="4">
    <source>
        <dbReference type="ARBA" id="ARBA00022807"/>
    </source>
</evidence>
<dbReference type="SUPFAM" id="SSF54001">
    <property type="entry name" value="Cysteine proteinases"/>
    <property type="match status" value="1"/>
</dbReference>
<keyword evidence="6" id="KW-0732">Signal</keyword>
<dbReference type="Proteomes" id="UP000438093">
    <property type="component" value="Unassembled WGS sequence"/>
</dbReference>
<evidence type="ECO:0000256" key="6">
    <source>
        <dbReference type="SAM" id="SignalP"/>
    </source>
</evidence>
<dbReference type="PANTHER" id="PTHR47359:SF3">
    <property type="entry name" value="NLP_P60 DOMAIN-CONTAINING PROTEIN-RELATED"/>
    <property type="match status" value="1"/>
</dbReference>
<protein>
    <recommendedName>
        <fullName evidence="7">NlpC/P60 domain-containing protein</fullName>
    </recommendedName>
</protein>
<gene>
    <name evidence="8" type="ORF">GJG86_03690</name>
</gene>
<dbReference type="Gene3D" id="3.90.1720.10">
    <property type="entry name" value="endopeptidase domain like (from Nostoc punctiforme)"/>
    <property type="match status" value="1"/>
</dbReference>
<dbReference type="EMBL" id="VTFY01000002">
    <property type="protein sequence ID" value="MRX81599.1"/>
    <property type="molecule type" value="Genomic_DNA"/>
</dbReference>
<dbReference type="InterPro" id="IPR000064">
    <property type="entry name" value="NLP_P60_dom"/>
</dbReference>
<keyword evidence="3" id="KW-0378">Hydrolase</keyword>
<keyword evidence="9" id="KW-1185">Reference proteome</keyword>
<evidence type="ECO:0000256" key="1">
    <source>
        <dbReference type="ARBA" id="ARBA00007074"/>
    </source>
</evidence>
<dbReference type="Pfam" id="PF00877">
    <property type="entry name" value="NLPC_P60"/>
    <property type="match status" value="1"/>
</dbReference>
<dbReference type="InterPro" id="IPR038765">
    <property type="entry name" value="Papain-like_cys_pep_sf"/>
</dbReference>
<evidence type="ECO:0000313" key="9">
    <source>
        <dbReference type="Proteomes" id="UP000438093"/>
    </source>
</evidence>
<dbReference type="PANTHER" id="PTHR47359">
    <property type="entry name" value="PEPTIDOGLYCAN DL-ENDOPEPTIDASE CWLO"/>
    <property type="match status" value="1"/>
</dbReference>
<dbReference type="SMART" id="SM00728">
    <property type="entry name" value="ChW"/>
    <property type="match status" value="12"/>
</dbReference>
<evidence type="ECO:0000256" key="2">
    <source>
        <dbReference type="ARBA" id="ARBA00022670"/>
    </source>
</evidence>
<proteinExistence type="inferred from homology"/>
<comment type="similarity">
    <text evidence="1">Belongs to the peptidase C40 family.</text>
</comment>